<dbReference type="Proteomes" id="UP000835052">
    <property type="component" value="Unassembled WGS sequence"/>
</dbReference>
<keyword evidence="1" id="KW-0472">Membrane</keyword>
<dbReference type="EMBL" id="CAJGYM010000021">
    <property type="protein sequence ID" value="CAD6191452.1"/>
    <property type="molecule type" value="Genomic_DNA"/>
</dbReference>
<feature type="transmembrane region" description="Helical" evidence="1">
    <location>
        <begin position="99"/>
        <end position="116"/>
    </location>
</feature>
<feature type="transmembrane region" description="Helical" evidence="1">
    <location>
        <begin position="131"/>
        <end position="151"/>
    </location>
</feature>
<organism evidence="2 3">
    <name type="scientific">Caenorhabditis auriculariae</name>
    <dbReference type="NCBI Taxonomy" id="2777116"/>
    <lineage>
        <taxon>Eukaryota</taxon>
        <taxon>Metazoa</taxon>
        <taxon>Ecdysozoa</taxon>
        <taxon>Nematoda</taxon>
        <taxon>Chromadorea</taxon>
        <taxon>Rhabditida</taxon>
        <taxon>Rhabditina</taxon>
        <taxon>Rhabditomorpha</taxon>
        <taxon>Rhabditoidea</taxon>
        <taxon>Rhabditidae</taxon>
        <taxon>Peloderinae</taxon>
        <taxon>Caenorhabditis</taxon>
    </lineage>
</organism>
<dbReference type="AlphaFoldDB" id="A0A8S1H8K1"/>
<proteinExistence type="predicted"/>
<evidence type="ECO:0000313" key="3">
    <source>
        <dbReference type="Proteomes" id="UP000835052"/>
    </source>
</evidence>
<keyword evidence="1" id="KW-0812">Transmembrane</keyword>
<comment type="caution">
    <text evidence="2">The sequence shown here is derived from an EMBL/GenBank/DDBJ whole genome shotgun (WGS) entry which is preliminary data.</text>
</comment>
<reference evidence="2" key="1">
    <citation type="submission" date="2020-10" db="EMBL/GenBank/DDBJ databases">
        <authorList>
            <person name="Kikuchi T."/>
        </authorList>
    </citation>
    <scope>NUCLEOTIDE SEQUENCE</scope>
    <source>
        <strain evidence="2">NKZ352</strain>
    </source>
</reference>
<keyword evidence="1" id="KW-1133">Transmembrane helix</keyword>
<evidence type="ECO:0000256" key="1">
    <source>
        <dbReference type="SAM" id="Phobius"/>
    </source>
</evidence>
<keyword evidence="3" id="KW-1185">Reference proteome</keyword>
<evidence type="ECO:0000313" key="2">
    <source>
        <dbReference type="EMBL" id="CAD6191452.1"/>
    </source>
</evidence>
<name>A0A8S1H8K1_9PELO</name>
<sequence length="156" mass="17937">MCPPAPFIEELIDVRNDPNMRVFDFDINEHVVENAPGVRLVHLNAYRERRPDGAEQQAQGVQRVAPPGQPRLRRRYSEPNLRAQRLLNEPTFYERHRPVICVLCLLVGALIALSVGEQDREAVDGNFKDMIASSVIPLYITSQIFIVARMLRNRRH</sequence>
<gene>
    <name evidence="2" type="ORF">CAUJ_LOCUS7371</name>
</gene>
<protein>
    <submittedName>
        <fullName evidence="2">Uncharacterized protein</fullName>
    </submittedName>
</protein>
<accession>A0A8S1H8K1</accession>